<dbReference type="SUPFAM" id="SSF50494">
    <property type="entry name" value="Trypsin-like serine proteases"/>
    <property type="match status" value="2"/>
</dbReference>
<dbReference type="InterPro" id="IPR050442">
    <property type="entry name" value="Peptidase_S1_coag_factors"/>
</dbReference>
<dbReference type="GO" id="GO:0007596">
    <property type="term" value="P:blood coagulation"/>
    <property type="evidence" value="ECO:0007669"/>
    <property type="project" value="TreeGrafter"/>
</dbReference>
<dbReference type="InterPro" id="IPR033116">
    <property type="entry name" value="TRYPSIN_SER"/>
</dbReference>
<evidence type="ECO:0000256" key="8">
    <source>
        <dbReference type="ARBA" id="ARBA00023157"/>
    </source>
</evidence>
<dbReference type="PANTHER" id="PTHR24278:SF31">
    <property type="entry name" value="COAGULATION FACTOR IX"/>
    <property type="match status" value="1"/>
</dbReference>
<dbReference type="AlphaFoldDB" id="V8N9U5"/>
<organism evidence="14 15">
    <name type="scientific">Ophiophagus hannah</name>
    <name type="common">King cobra</name>
    <name type="synonym">Naja hannah</name>
    <dbReference type="NCBI Taxonomy" id="8665"/>
    <lineage>
        <taxon>Eukaryota</taxon>
        <taxon>Metazoa</taxon>
        <taxon>Chordata</taxon>
        <taxon>Craniata</taxon>
        <taxon>Vertebrata</taxon>
        <taxon>Euteleostomi</taxon>
        <taxon>Lepidosauria</taxon>
        <taxon>Squamata</taxon>
        <taxon>Bifurcata</taxon>
        <taxon>Unidentata</taxon>
        <taxon>Episquamata</taxon>
        <taxon>Toxicofera</taxon>
        <taxon>Serpentes</taxon>
        <taxon>Colubroidea</taxon>
        <taxon>Elapidae</taxon>
        <taxon>Elapinae</taxon>
        <taxon>Ophiophagus</taxon>
    </lineage>
</organism>
<dbReference type="FunFam" id="2.40.10.10:FF:000013">
    <property type="entry name" value="Coagulation factor X"/>
    <property type="match status" value="1"/>
</dbReference>
<keyword evidence="7" id="KW-0106">Calcium</keyword>
<evidence type="ECO:0000256" key="7">
    <source>
        <dbReference type="ARBA" id="ARBA00022837"/>
    </source>
</evidence>
<evidence type="ECO:0000256" key="5">
    <source>
        <dbReference type="ARBA" id="ARBA00022729"/>
    </source>
</evidence>
<dbReference type="InterPro" id="IPR001314">
    <property type="entry name" value="Peptidase_S1A"/>
</dbReference>
<dbReference type="Proteomes" id="UP000018936">
    <property type="component" value="Unassembled WGS sequence"/>
</dbReference>
<evidence type="ECO:0000256" key="6">
    <source>
        <dbReference type="ARBA" id="ARBA00022801"/>
    </source>
</evidence>
<feature type="domain" description="Peptidase S1" evidence="13">
    <location>
        <begin position="26"/>
        <end position="221"/>
    </location>
</feature>
<dbReference type="Gene3D" id="2.40.10.10">
    <property type="entry name" value="Trypsin-like serine proteases"/>
    <property type="match status" value="4"/>
</dbReference>
<feature type="active site" description="Charge relay system" evidence="10">
    <location>
        <position position="332"/>
    </location>
</feature>
<feature type="active site" description="Charge relay system" evidence="10">
    <location>
        <position position="474"/>
    </location>
</feature>
<keyword evidence="5" id="KW-0732">Signal</keyword>
<keyword evidence="3" id="KW-0964">Secreted</keyword>
<dbReference type="OrthoDB" id="8909918at2759"/>
<evidence type="ECO:0000256" key="11">
    <source>
        <dbReference type="PIRSR" id="PIRSR001155-2"/>
    </source>
</evidence>
<dbReference type="GO" id="GO:0006956">
    <property type="term" value="P:complement activation"/>
    <property type="evidence" value="ECO:0007669"/>
    <property type="project" value="InterPro"/>
</dbReference>
<dbReference type="InterPro" id="IPR009003">
    <property type="entry name" value="Peptidase_S1_PA"/>
</dbReference>
<evidence type="ECO:0000256" key="2">
    <source>
        <dbReference type="ARBA" id="ARBA00009228"/>
    </source>
</evidence>
<sequence length="524" mass="59456">DVCFTNNGDCDQICRNERRGRAECSCVDGYNLLEDQKTCEPSGEYDTSIFEHSEQLRQILRVFQHPSYNKTSKYENDLALLELNTPLVLNRYVTPICIGNKVLTEYLLEHGRGSMSGWWKLNYLHKISSTLQRADIEYVDQLNCLQNSEIQFSRNTFCAGHPTLVKKAYEGNSGAPVVTERNNTWFLTGIMTCGTECTGEGPYNIFTSIANYVEWDNEFGRAVCSCTVGYKLNEDMKTCEPTAPEAKAKFTRSRPSNSFDHWISSSNATEDWEEDYNHTQVSFHLSTRIRVVGGMESKKGEVPWQVYLLNSEGKGFCGGTIINEKWIVTAAHCLAFQPQRIVAGEHNVYIVDNTEQYRNVVRAIPHHTYNTTNKYHNDIALLELDTPLVFNHYVTPICIGDKEFTNNLLKFGIGTVSGWGKLAYQGRQASTLQVLQIRFIDRPTCLRSSSYPILANMFCAGHPDGAKDTCQGDSGGPYTTDIEHVWFLTGITSWGEQCAKKDKYGIYTRVSRYVKWIRETTKPT</sequence>
<comment type="similarity">
    <text evidence="2">Belongs to the peptidase S1 family. Snake venom subfamily.</text>
</comment>
<dbReference type="InterPro" id="IPR001254">
    <property type="entry name" value="Trypsin_dom"/>
</dbReference>
<dbReference type="SUPFAM" id="SSF57196">
    <property type="entry name" value="EGF/Laminin"/>
    <property type="match status" value="1"/>
</dbReference>
<feature type="domain" description="Peptidase S1" evidence="13">
    <location>
        <begin position="291"/>
        <end position="522"/>
    </location>
</feature>
<accession>V8N9U5</accession>
<dbReference type="InterPro" id="IPR024175">
    <property type="entry name" value="Pept_S1A_C1r/C1S/mannan-bd"/>
</dbReference>
<comment type="subcellular location">
    <subcellularLocation>
        <location evidence="1">Secreted</location>
    </subcellularLocation>
</comment>
<proteinExistence type="inferred from homology"/>
<feature type="disulfide bond" evidence="11">
    <location>
        <begin position="470"/>
        <end position="498"/>
    </location>
</feature>
<dbReference type="EMBL" id="AZIM01006884">
    <property type="protein sequence ID" value="ETE58342.1"/>
    <property type="molecule type" value="Genomic_DNA"/>
</dbReference>
<dbReference type="PROSITE" id="PS00135">
    <property type="entry name" value="TRYPSIN_SER"/>
    <property type="match status" value="1"/>
</dbReference>
<dbReference type="Pfam" id="PF00089">
    <property type="entry name" value="Trypsin"/>
    <property type="match status" value="2"/>
</dbReference>
<keyword evidence="12" id="KW-0720">Serine protease</keyword>
<dbReference type="SMART" id="SM00020">
    <property type="entry name" value="Tryp_SPc"/>
    <property type="match status" value="2"/>
</dbReference>
<evidence type="ECO:0000256" key="4">
    <source>
        <dbReference type="ARBA" id="ARBA00022670"/>
    </source>
</evidence>
<dbReference type="InterPro" id="IPR043504">
    <property type="entry name" value="Peptidase_S1_PA_chymotrypsin"/>
</dbReference>
<dbReference type="PANTHER" id="PTHR24278">
    <property type="entry name" value="COAGULATION FACTOR"/>
    <property type="match status" value="1"/>
</dbReference>
<dbReference type="Gene3D" id="2.10.25.10">
    <property type="entry name" value="Laminin"/>
    <property type="match status" value="2"/>
</dbReference>
<comment type="caution">
    <text evidence="14">The sequence shown here is derived from an EMBL/GenBank/DDBJ whole genome shotgun (WGS) entry which is preliminary data.</text>
</comment>
<keyword evidence="6 12" id="KW-0378">Hydrolase</keyword>
<dbReference type="PROSITE" id="PS50240">
    <property type="entry name" value="TRYPSIN_DOM"/>
    <property type="match status" value="2"/>
</dbReference>
<dbReference type="PRINTS" id="PR00722">
    <property type="entry name" value="CHYMOTRYPSIN"/>
</dbReference>
<evidence type="ECO:0000256" key="10">
    <source>
        <dbReference type="PIRSR" id="PIRSR001155-1"/>
    </source>
</evidence>
<reference evidence="14 15" key="1">
    <citation type="journal article" date="2013" name="Proc. Natl. Acad. Sci. U.S.A.">
        <title>The king cobra genome reveals dynamic gene evolution and adaptation in the snake venom system.</title>
        <authorList>
            <person name="Vonk F.J."/>
            <person name="Casewell N.R."/>
            <person name="Henkel C.V."/>
            <person name="Heimberg A.M."/>
            <person name="Jansen H.J."/>
            <person name="McCleary R.J."/>
            <person name="Kerkkamp H.M."/>
            <person name="Vos R.A."/>
            <person name="Guerreiro I."/>
            <person name="Calvete J.J."/>
            <person name="Wuster W."/>
            <person name="Woods A.E."/>
            <person name="Logan J.M."/>
            <person name="Harrison R.A."/>
            <person name="Castoe T.A."/>
            <person name="de Koning A.P."/>
            <person name="Pollock D.D."/>
            <person name="Yandell M."/>
            <person name="Calderon D."/>
            <person name="Renjifo C."/>
            <person name="Currier R.B."/>
            <person name="Salgado D."/>
            <person name="Pla D."/>
            <person name="Sanz L."/>
            <person name="Hyder A.S."/>
            <person name="Ribeiro J.M."/>
            <person name="Arntzen J.W."/>
            <person name="van den Thillart G.E."/>
            <person name="Boetzer M."/>
            <person name="Pirovano W."/>
            <person name="Dirks R.P."/>
            <person name="Spaink H.P."/>
            <person name="Duboule D."/>
            <person name="McGlinn E."/>
            <person name="Kini R.M."/>
            <person name="Richardson M.K."/>
        </authorList>
    </citation>
    <scope>NUCLEOTIDE SEQUENCE</scope>
    <source>
        <tissue evidence="14">Blood</tissue>
    </source>
</reference>
<dbReference type="PIRSF" id="PIRSF001155">
    <property type="entry name" value="C1r_C1s_MASP"/>
    <property type="match status" value="1"/>
</dbReference>
<evidence type="ECO:0000256" key="12">
    <source>
        <dbReference type="RuleBase" id="RU363034"/>
    </source>
</evidence>
<dbReference type="FunFam" id="2.40.10.10:FF:000054">
    <property type="entry name" value="Complement C1r subcomponent"/>
    <property type="match status" value="1"/>
</dbReference>
<protein>
    <submittedName>
        <fullName evidence="14">Coagulation factor IX</fullName>
    </submittedName>
</protein>
<dbReference type="GO" id="GO:0004252">
    <property type="term" value="F:serine-type endopeptidase activity"/>
    <property type="evidence" value="ECO:0007669"/>
    <property type="project" value="InterPro"/>
</dbReference>
<evidence type="ECO:0000313" key="14">
    <source>
        <dbReference type="EMBL" id="ETE58342.1"/>
    </source>
</evidence>
<gene>
    <name evidence="14" type="primary">F9</name>
    <name evidence="14" type="ORF">L345_15934</name>
</gene>
<feature type="non-terminal residue" evidence="14">
    <location>
        <position position="1"/>
    </location>
</feature>
<dbReference type="PROSITE" id="PS00134">
    <property type="entry name" value="TRYPSIN_HIS"/>
    <property type="match status" value="1"/>
</dbReference>
<keyword evidence="4 12" id="KW-0645">Protease</keyword>
<keyword evidence="15" id="KW-1185">Reference proteome</keyword>
<keyword evidence="9" id="KW-0325">Glycoprotein</keyword>
<dbReference type="Pfam" id="PF14670">
    <property type="entry name" value="FXa_inhibition"/>
    <property type="match status" value="1"/>
</dbReference>
<dbReference type="GO" id="GO:0035821">
    <property type="term" value="P:modulation of process of another organism"/>
    <property type="evidence" value="ECO:0007669"/>
    <property type="project" value="UniProtKB-ARBA"/>
</dbReference>
<name>V8N9U5_OPHHA</name>
<dbReference type="InterPro" id="IPR018114">
    <property type="entry name" value="TRYPSIN_HIS"/>
</dbReference>
<evidence type="ECO:0000256" key="1">
    <source>
        <dbReference type="ARBA" id="ARBA00004613"/>
    </source>
</evidence>
<keyword evidence="8 11" id="KW-1015">Disulfide bond</keyword>
<evidence type="ECO:0000256" key="9">
    <source>
        <dbReference type="ARBA" id="ARBA00023180"/>
    </source>
</evidence>
<evidence type="ECO:0000256" key="3">
    <source>
        <dbReference type="ARBA" id="ARBA00022525"/>
    </source>
</evidence>
<dbReference type="GO" id="GO:0031638">
    <property type="term" value="P:zymogen activation"/>
    <property type="evidence" value="ECO:0007669"/>
    <property type="project" value="TreeGrafter"/>
</dbReference>
<dbReference type="GO" id="GO:0005615">
    <property type="term" value="C:extracellular space"/>
    <property type="evidence" value="ECO:0007669"/>
    <property type="project" value="TreeGrafter"/>
</dbReference>
<evidence type="ECO:0000259" key="13">
    <source>
        <dbReference type="PROSITE" id="PS50240"/>
    </source>
</evidence>
<evidence type="ECO:0000313" key="15">
    <source>
        <dbReference type="Proteomes" id="UP000018936"/>
    </source>
</evidence>
<feature type="disulfide bond" evidence="11">
    <location>
        <begin position="445"/>
        <end position="459"/>
    </location>
</feature>
<feature type="active site" description="Charge relay system" evidence="10">
    <location>
        <position position="378"/>
    </location>
</feature>
<dbReference type="CDD" id="cd00190">
    <property type="entry name" value="Tryp_SPc"/>
    <property type="match status" value="1"/>
</dbReference>